<name>A0AAN8UXI2_9MAGN</name>
<evidence type="ECO:0000256" key="1">
    <source>
        <dbReference type="SAM" id="MobiDB-lite"/>
    </source>
</evidence>
<reference evidence="3 4" key="1">
    <citation type="submission" date="2023-12" db="EMBL/GenBank/DDBJ databases">
        <title>A high-quality genome assembly for Dillenia turbinata (Dilleniales).</title>
        <authorList>
            <person name="Chanderbali A."/>
        </authorList>
    </citation>
    <scope>NUCLEOTIDE SEQUENCE [LARGE SCALE GENOMIC DNA]</scope>
    <source>
        <strain evidence="3">LSX21</strain>
        <tissue evidence="3">Leaf</tissue>
    </source>
</reference>
<feature type="compositionally biased region" description="Basic residues" evidence="1">
    <location>
        <begin position="37"/>
        <end position="47"/>
    </location>
</feature>
<dbReference type="FunFam" id="1.10.10.60:FF:000152">
    <property type="entry name" value="Trihelix transcription factor ASIL2"/>
    <property type="match status" value="1"/>
</dbReference>
<dbReference type="PANTHER" id="PTHR31307">
    <property type="entry name" value="TRIHELIX TRANSCRIPTION FACTOR ASIL2"/>
    <property type="match status" value="1"/>
</dbReference>
<feature type="domain" description="Myb/SANT-like DNA-binding" evidence="2">
    <location>
        <begin position="76"/>
        <end position="139"/>
    </location>
</feature>
<feature type="region of interest" description="Disordered" evidence="1">
    <location>
        <begin position="32"/>
        <end position="77"/>
    </location>
</feature>
<keyword evidence="3" id="KW-0238">DNA-binding</keyword>
<gene>
    <name evidence="3" type="ORF">RJ641_017104</name>
</gene>
<dbReference type="InterPro" id="IPR044822">
    <property type="entry name" value="Myb_DNA-bind_4"/>
</dbReference>
<sequence length="139" mass="15405">MDVIVLPHLGWAGLGMGGGWLLPLPFLTPLSPPPRRLSSHRHPRPRSPRPTPSPSSPPISAPPPPAPPSSHRLPSSCWSHDKTVTLIDSYKDKWYSLHRGNLKAAHWQDVTDAVARRCTLASPSKTAVQCRHKMEKLRK</sequence>
<dbReference type="PANTHER" id="PTHR31307:SF49">
    <property type="entry name" value="ALCOHOL DEHYDROGENASE TRANSCRIPTION FACTOR MYB_SANT-LIKE FAMILY PROTEIN"/>
    <property type="match status" value="1"/>
</dbReference>
<evidence type="ECO:0000259" key="2">
    <source>
        <dbReference type="Pfam" id="PF13837"/>
    </source>
</evidence>
<dbReference type="InterPro" id="IPR044823">
    <property type="entry name" value="ASIL1/2-like"/>
</dbReference>
<proteinExistence type="predicted"/>
<dbReference type="EMBL" id="JBAMMX010000022">
    <property type="protein sequence ID" value="KAK6918682.1"/>
    <property type="molecule type" value="Genomic_DNA"/>
</dbReference>
<dbReference type="Proteomes" id="UP001370490">
    <property type="component" value="Unassembled WGS sequence"/>
</dbReference>
<feature type="compositionally biased region" description="Pro residues" evidence="1">
    <location>
        <begin position="48"/>
        <end position="68"/>
    </location>
</feature>
<comment type="caution">
    <text evidence="3">The sequence shown here is derived from an EMBL/GenBank/DDBJ whole genome shotgun (WGS) entry which is preliminary data.</text>
</comment>
<evidence type="ECO:0000313" key="3">
    <source>
        <dbReference type="EMBL" id="KAK6918682.1"/>
    </source>
</evidence>
<dbReference type="Pfam" id="PF13837">
    <property type="entry name" value="Myb_DNA-bind_4"/>
    <property type="match status" value="1"/>
</dbReference>
<evidence type="ECO:0000313" key="4">
    <source>
        <dbReference type="Proteomes" id="UP001370490"/>
    </source>
</evidence>
<keyword evidence="4" id="KW-1185">Reference proteome</keyword>
<dbReference type="AlphaFoldDB" id="A0AAN8UXI2"/>
<dbReference type="Gene3D" id="1.10.10.60">
    <property type="entry name" value="Homeodomain-like"/>
    <property type="match status" value="1"/>
</dbReference>
<organism evidence="3 4">
    <name type="scientific">Dillenia turbinata</name>
    <dbReference type="NCBI Taxonomy" id="194707"/>
    <lineage>
        <taxon>Eukaryota</taxon>
        <taxon>Viridiplantae</taxon>
        <taxon>Streptophyta</taxon>
        <taxon>Embryophyta</taxon>
        <taxon>Tracheophyta</taxon>
        <taxon>Spermatophyta</taxon>
        <taxon>Magnoliopsida</taxon>
        <taxon>eudicotyledons</taxon>
        <taxon>Gunneridae</taxon>
        <taxon>Pentapetalae</taxon>
        <taxon>Dilleniales</taxon>
        <taxon>Dilleniaceae</taxon>
        <taxon>Dillenia</taxon>
    </lineage>
</organism>
<dbReference type="GO" id="GO:0003677">
    <property type="term" value="F:DNA binding"/>
    <property type="evidence" value="ECO:0007669"/>
    <property type="project" value="UniProtKB-KW"/>
</dbReference>
<protein>
    <submittedName>
        <fullName evidence="3">Myb/SANT-like DNA-binding domain 4</fullName>
    </submittedName>
</protein>
<accession>A0AAN8UXI2</accession>